<dbReference type="CDD" id="cd00054">
    <property type="entry name" value="EGF_CA"/>
    <property type="match status" value="1"/>
</dbReference>
<evidence type="ECO:0000313" key="11">
    <source>
        <dbReference type="EMBL" id="CAF1266126.1"/>
    </source>
</evidence>
<evidence type="ECO:0000256" key="8">
    <source>
        <dbReference type="PROSITE-ProRule" id="PRU00076"/>
    </source>
</evidence>
<dbReference type="OrthoDB" id="2376984at2759"/>
<organism evidence="11 12">
    <name type="scientific">Rotaria sordida</name>
    <dbReference type="NCBI Taxonomy" id="392033"/>
    <lineage>
        <taxon>Eukaryota</taxon>
        <taxon>Metazoa</taxon>
        <taxon>Spiralia</taxon>
        <taxon>Gnathifera</taxon>
        <taxon>Rotifera</taxon>
        <taxon>Eurotatoria</taxon>
        <taxon>Bdelloidea</taxon>
        <taxon>Philodinida</taxon>
        <taxon>Philodinidae</taxon>
        <taxon>Rotaria</taxon>
    </lineage>
</organism>
<evidence type="ECO:0000256" key="2">
    <source>
        <dbReference type="ARBA" id="ARBA00022448"/>
    </source>
</evidence>
<accession>A0A815B5H6</accession>
<reference evidence="11" key="1">
    <citation type="submission" date="2021-02" db="EMBL/GenBank/DDBJ databases">
        <authorList>
            <person name="Nowell W R."/>
        </authorList>
    </citation>
    <scope>NUCLEOTIDE SEQUENCE</scope>
</reference>
<evidence type="ECO:0000313" key="12">
    <source>
        <dbReference type="Proteomes" id="UP000663882"/>
    </source>
</evidence>
<dbReference type="GO" id="GO:0034632">
    <property type="term" value="F:retinol transmembrane transporter activity"/>
    <property type="evidence" value="ECO:0007669"/>
    <property type="project" value="InterPro"/>
</dbReference>
<dbReference type="GO" id="GO:0005886">
    <property type="term" value="C:plasma membrane"/>
    <property type="evidence" value="ECO:0007669"/>
    <property type="project" value="UniProtKB-SubCell"/>
</dbReference>
<evidence type="ECO:0000256" key="5">
    <source>
        <dbReference type="ARBA" id="ARBA00022989"/>
    </source>
</evidence>
<feature type="transmembrane region" description="Helical" evidence="9">
    <location>
        <begin position="533"/>
        <end position="555"/>
    </location>
</feature>
<sequence length="702" mass="81039">MIKGNLFFDTNHTTVTSTVLRDNCSVYNPCGRNGRCYNNLDGEWMCVCKFWWNGTLCNDMSSSGKQVITVGVMLFVLIVIFYGLQLIYHIRTKRKYPSIKTEKLNTHNVHRKFSTVSTVEPESSRHILSFIIVIGTLILATATLIIKWTILQLIHNDIINKFKKNESLFFQRHSICKVMDVRQEFNVITLPAACLLIVIFSLTTKRVSFQRGKIFKGYIGIPIPLDFFVHVRRTFSAVIFAVYADDLLEIATGIFTQQGSSTNEGIIVTYLREILKVLVIGFRRYPTLAAIHIDTPFSLICASLYTWLDFSITIVDTGFCRNDFYSTDKNYNIESCYVKNLLEMNNTNKSTNCFAKTFGFIYTWRDDFRFSSRVISVYAAISLLLFFITVQALVRIPPRLVELRSHIQTGVDVLVAIYLRIDPNLQTDKDQSSNFRLPNFDRPYIFAIIFTLLVIIIHLLIMLASIRRNLLQAFGGDHSEIPVPKFSENATYVTGNFRFAGTLIGYTYLNNILSRYVFLQHKINILSLNNRRVFMIFLYFNIFLDAFLGLLAAFIRLLKSTIGGIVYMCRLDYSPLGRKLEISDSCFSAYCRFIHVECAHCHPVLLYFIRHLLRDHIYKQSFKHWSKARRKWTLTVFLVNNPKLVNRRKQFLNRSTKNDVAITLIERKNGNKTDITSLSTVSHRSSIGLQLALDDLSVREQF</sequence>
<keyword evidence="4 9" id="KW-0812">Transmembrane</keyword>
<evidence type="ECO:0000256" key="1">
    <source>
        <dbReference type="ARBA" id="ARBA00004651"/>
    </source>
</evidence>
<gene>
    <name evidence="11" type="ORF">RFH988_LOCUS27937</name>
</gene>
<comment type="caution">
    <text evidence="11">The sequence shown here is derived from an EMBL/GenBank/DDBJ whole genome shotgun (WGS) entry which is preliminary data.</text>
</comment>
<keyword evidence="8" id="KW-0245">EGF-like domain</keyword>
<feature type="transmembrane region" description="Helical" evidence="9">
    <location>
        <begin position="127"/>
        <end position="146"/>
    </location>
</feature>
<keyword evidence="8" id="KW-1015">Disulfide bond</keyword>
<dbReference type="PROSITE" id="PS00022">
    <property type="entry name" value="EGF_1"/>
    <property type="match status" value="1"/>
</dbReference>
<dbReference type="PANTHER" id="PTHR21444:SF15">
    <property type="entry name" value="RECEPTOR FOR RETINOL UPTAKE STRA6"/>
    <property type="match status" value="1"/>
</dbReference>
<feature type="disulfide bond" evidence="8">
    <location>
        <begin position="48"/>
        <end position="57"/>
    </location>
</feature>
<evidence type="ECO:0000256" key="4">
    <source>
        <dbReference type="ARBA" id="ARBA00022692"/>
    </source>
</evidence>
<dbReference type="PROSITE" id="PS50026">
    <property type="entry name" value="EGF_3"/>
    <property type="match status" value="1"/>
</dbReference>
<keyword evidence="2" id="KW-0813">Transport</keyword>
<dbReference type="Pfam" id="PF14752">
    <property type="entry name" value="RBP_receptor"/>
    <property type="match status" value="2"/>
</dbReference>
<comment type="subcellular location">
    <subcellularLocation>
        <location evidence="1">Cell membrane</location>
        <topology evidence="1">Multi-pass membrane protein</topology>
    </subcellularLocation>
</comment>
<evidence type="ECO:0000256" key="3">
    <source>
        <dbReference type="ARBA" id="ARBA00022475"/>
    </source>
</evidence>
<feature type="transmembrane region" description="Helical" evidence="9">
    <location>
        <begin position="185"/>
        <end position="203"/>
    </location>
</feature>
<feature type="transmembrane region" description="Helical" evidence="9">
    <location>
        <begin position="68"/>
        <end position="90"/>
    </location>
</feature>
<dbReference type="EMBL" id="CAJNOO010002417">
    <property type="protein sequence ID" value="CAF1266126.1"/>
    <property type="molecule type" value="Genomic_DNA"/>
</dbReference>
<keyword evidence="5 9" id="KW-1133">Transmembrane helix</keyword>
<dbReference type="InterPro" id="IPR000742">
    <property type="entry name" value="EGF"/>
</dbReference>
<dbReference type="PANTHER" id="PTHR21444">
    <property type="entry name" value="COILED-COIL DOMAIN-CONTAINING PROTEIN 180"/>
    <property type="match status" value="1"/>
</dbReference>
<evidence type="ECO:0000256" key="6">
    <source>
        <dbReference type="ARBA" id="ARBA00023136"/>
    </source>
</evidence>
<keyword evidence="3" id="KW-1003">Cell membrane</keyword>
<comment type="caution">
    <text evidence="8">Lacks conserved residue(s) required for the propagation of feature annotation.</text>
</comment>
<feature type="transmembrane region" description="Helical" evidence="9">
    <location>
        <begin position="375"/>
        <end position="394"/>
    </location>
</feature>
<protein>
    <recommendedName>
        <fullName evidence="10">EGF-like domain-containing protein</fullName>
    </recommendedName>
</protein>
<dbReference type="GO" id="GO:0038023">
    <property type="term" value="F:signaling receptor activity"/>
    <property type="evidence" value="ECO:0007669"/>
    <property type="project" value="InterPro"/>
</dbReference>
<keyword evidence="7" id="KW-0675">Receptor</keyword>
<keyword evidence="6 9" id="KW-0472">Membrane</keyword>
<dbReference type="GO" id="GO:0071939">
    <property type="term" value="P:vitamin A import into cell"/>
    <property type="evidence" value="ECO:0007669"/>
    <property type="project" value="TreeGrafter"/>
</dbReference>
<proteinExistence type="predicted"/>
<name>A0A815B5H6_9BILA</name>
<dbReference type="AlphaFoldDB" id="A0A815B5H6"/>
<evidence type="ECO:0000256" key="7">
    <source>
        <dbReference type="ARBA" id="ARBA00023170"/>
    </source>
</evidence>
<evidence type="ECO:0000259" key="10">
    <source>
        <dbReference type="PROSITE" id="PS50026"/>
    </source>
</evidence>
<dbReference type="InterPro" id="IPR026612">
    <property type="entry name" value="STRA6-like"/>
</dbReference>
<dbReference type="Proteomes" id="UP000663882">
    <property type="component" value="Unassembled WGS sequence"/>
</dbReference>
<evidence type="ECO:0000256" key="9">
    <source>
        <dbReference type="SAM" id="Phobius"/>
    </source>
</evidence>
<feature type="domain" description="EGF-like" evidence="10">
    <location>
        <begin position="20"/>
        <end position="58"/>
    </location>
</feature>
<feature type="transmembrane region" description="Helical" evidence="9">
    <location>
        <begin position="444"/>
        <end position="464"/>
    </location>
</feature>